<proteinExistence type="predicted"/>
<protein>
    <submittedName>
        <fullName evidence="1">Uncharacterized protein</fullName>
    </submittedName>
</protein>
<sequence>MVNRFSQAQLKDLGLQLPLQEILSLQAQDVTQVHLALIQYPNANKSPQQSIAFEKTKWVLFVQGQQLPGGLADLGQGKLDPPYLAFVPEPVFSDQLQLPIETRLLEGSLWGDIGFATNPTCGNQHGGDSGPVRLGTHAGDKEQLLHLL</sequence>
<organism evidence="1 2">
    <name type="scientific">Cricetulus griseus</name>
    <name type="common">Chinese hamster</name>
    <name type="synonym">Cricetulus barabensis griseus</name>
    <dbReference type="NCBI Taxonomy" id="10029"/>
    <lineage>
        <taxon>Eukaryota</taxon>
        <taxon>Metazoa</taxon>
        <taxon>Chordata</taxon>
        <taxon>Craniata</taxon>
        <taxon>Vertebrata</taxon>
        <taxon>Euteleostomi</taxon>
        <taxon>Mammalia</taxon>
        <taxon>Eutheria</taxon>
        <taxon>Euarchontoglires</taxon>
        <taxon>Glires</taxon>
        <taxon>Rodentia</taxon>
        <taxon>Myomorpha</taxon>
        <taxon>Muroidea</taxon>
        <taxon>Cricetidae</taxon>
        <taxon>Cricetinae</taxon>
        <taxon>Cricetulus</taxon>
    </lineage>
</organism>
<dbReference type="Proteomes" id="UP000001075">
    <property type="component" value="Unassembled WGS sequence"/>
</dbReference>
<evidence type="ECO:0000313" key="1">
    <source>
        <dbReference type="EMBL" id="EGW14258.1"/>
    </source>
</evidence>
<name>G3IMZ4_CRIGR</name>
<gene>
    <name evidence="1" type="ORF">I79_025300</name>
</gene>
<dbReference type="EMBL" id="JH005228">
    <property type="protein sequence ID" value="EGW14258.1"/>
    <property type="molecule type" value="Genomic_DNA"/>
</dbReference>
<evidence type="ECO:0000313" key="2">
    <source>
        <dbReference type="Proteomes" id="UP000001075"/>
    </source>
</evidence>
<reference evidence="2" key="1">
    <citation type="journal article" date="2011" name="Nat. Biotechnol.">
        <title>The genomic sequence of the Chinese hamster ovary (CHO)-K1 cell line.</title>
        <authorList>
            <person name="Xu X."/>
            <person name="Nagarajan H."/>
            <person name="Lewis N.E."/>
            <person name="Pan S."/>
            <person name="Cai Z."/>
            <person name="Liu X."/>
            <person name="Chen W."/>
            <person name="Xie M."/>
            <person name="Wang W."/>
            <person name="Hammond S."/>
            <person name="Andersen M.R."/>
            <person name="Neff N."/>
            <person name="Passarelli B."/>
            <person name="Koh W."/>
            <person name="Fan H.C."/>
            <person name="Wang J."/>
            <person name="Gui Y."/>
            <person name="Lee K.H."/>
            <person name="Betenbaugh M.J."/>
            <person name="Quake S.R."/>
            <person name="Famili I."/>
            <person name="Palsson B.O."/>
            <person name="Wang J."/>
        </authorList>
    </citation>
    <scope>NUCLEOTIDE SEQUENCE [LARGE SCALE GENOMIC DNA]</scope>
    <source>
        <strain evidence="2">CHO K1 cell line</strain>
    </source>
</reference>
<dbReference type="InParanoid" id="G3IMZ4"/>
<accession>G3IMZ4</accession>
<dbReference type="AlphaFoldDB" id="G3IMZ4"/>